<dbReference type="InterPro" id="IPR030664">
    <property type="entry name" value="SdhA/FrdA/AprA"/>
</dbReference>
<evidence type="ECO:0000256" key="9">
    <source>
        <dbReference type="ARBA" id="ARBA00022982"/>
    </source>
</evidence>
<evidence type="ECO:0000259" key="14">
    <source>
        <dbReference type="Pfam" id="PF00890"/>
    </source>
</evidence>
<keyword evidence="7" id="KW-0285">Flavoprotein</keyword>
<dbReference type="eggNOG" id="COG1053">
    <property type="taxonomic scope" value="Bacteria"/>
</dbReference>
<dbReference type="InterPro" id="IPR003953">
    <property type="entry name" value="FAD-dep_OxRdtase_2_FAD-bd"/>
</dbReference>
<dbReference type="SUPFAM" id="SSF56425">
    <property type="entry name" value="Succinate dehydrogenase/fumarate reductase flavoprotein, catalytic domain"/>
    <property type="match status" value="1"/>
</dbReference>
<dbReference type="NCBIfam" id="NF005749">
    <property type="entry name" value="PRK07573.1"/>
    <property type="match status" value="1"/>
</dbReference>
<dbReference type="GO" id="GO:0009061">
    <property type="term" value="P:anaerobic respiration"/>
    <property type="evidence" value="ECO:0007669"/>
    <property type="project" value="TreeGrafter"/>
</dbReference>
<evidence type="ECO:0000256" key="4">
    <source>
        <dbReference type="ARBA" id="ARBA00012792"/>
    </source>
</evidence>
<keyword evidence="8" id="KW-0274">FAD</keyword>
<organism evidence="16 17">
    <name type="scientific">Knoellia subterranea KCTC 19937</name>
    <dbReference type="NCBI Taxonomy" id="1385521"/>
    <lineage>
        <taxon>Bacteria</taxon>
        <taxon>Bacillati</taxon>
        <taxon>Actinomycetota</taxon>
        <taxon>Actinomycetes</taxon>
        <taxon>Micrococcales</taxon>
        <taxon>Intrasporangiaceae</taxon>
        <taxon>Knoellia</taxon>
    </lineage>
</organism>
<keyword evidence="17" id="KW-1185">Reference proteome</keyword>
<name>A0A0A0JLL9_9MICO</name>
<evidence type="ECO:0000259" key="15">
    <source>
        <dbReference type="Pfam" id="PF02910"/>
    </source>
</evidence>
<proteinExistence type="inferred from homology"/>
<dbReference type="PANTHER" id="PTHR11632">
    <property type="entry name" value="SUCCINATE DEHYDROGENASE 2 FLAVOPROTEIN SUBUNIT"/>
    <property type="match status" value="1"/>
</dbReference>
<evidence type="ECO:0000313" key="17">
    <source>
        <dbReference type="Proteomes" id="UP000030011"/>
    </source>
</evidence>
<comment type="subcellular location">
    <subcellularLocation>
        <location evidence="2">Cell membrane</location>
        <topology evidence="2">Peripheral membrane protein</topology>
        <orientation evidence="2">Cytoplasmic side</orientation>
    </subcellularLocation>
</comment>
<dbReference type="AlphaFoldDB" id="A0A0A0JLL9"/>
<evidence type="ECO:0000256" key="3">
    <source>
        <dbReference type="ARBA" id="ARBA00008040"/>
    </source>
</evidence>
<reference evidence="16 17" key="1">
    <citation type="submission" date="2013-08" db="EMBL/GenBank/DDBJ databases">
        <title>The genome sequence of Knoellia subterranea.</title>
        <authorList>
            <person name="Zhu W."/>
            <person name="Wang G."/>
        </authorList>
    </citation>
    <scope>NUCLEOTIDE SEQUENCE [LARGE SCALE GENOMIC DNA]</scope>
    <source>
        <strain evidence="16 17">KCTC 19937</strain>
    </source>
</reference>
<dbReference type="Pfam" id="PF00890">
    <property type="entry name" value="FAD_binding_2"/>
    <property type="match status" value="1"/>
</dbReference>
<evidence type="ECO:0000313" key="16">
    <source>
        <dbReference type="EMBL" id="KGN36496.1"/>
    </source>
</evidence>
<keyword evidence="9" id="KW-0249">Electron transport</keyword>
<dbReference type="PANTHER" id="PTHR11632:SF53">
    <property type="entry name" value="SUCCINATE DEHYDROGENASE FLAVOPROTEIN SUBUNIT"/>
    <property type="match status" value="1"/>
</dbReference>
<dbReference type="Pfam" id="PF02910">
    <property type="entry name" value="Succ_DH_flav_C"/>
    <property type="match status" value="1"/>
</dbReference>
<protein>
    <recommendedName>
        <fullName evidence="4">succinate dehydrogenase</fullName>
        <ecNumber evidence="4">1.3.5.1</ecNumber>
    </recommendedName>
</protein>
<dbReference type="SUPFAM" id="SSF51905">
    <property type="entry name" value="FAD/NAD(P)-binding domain"/>
    <property type="match status" value="1"/>
</dbReference>
<evidence type="ECO:0000256" key="1">
    <source>
        <dbReference type="ARBA" id="ARBA00001974"/>
    </source>
</evidence>
<comment type="caution">
    <text evidence="16">The sequence shown here is derived from an EMBL/GenBank/DDBJ whole genome shotgun (WGS) entry which is preliminary data.</text>
</comment>
<dbReference type="RefSeq" id="WP_035906759.1">
    <property type="nucleotide sequence ID" value="NZ_AVPK01000010.1"/>
</dbReference>
<evidence type="ECO:0000256" key="10">
    <source>
        <dbReference type="ARBA" id="ARBA00023002"/>
    </source>
</evidence>
<dbReference type="FunFam" id="3.90.700.10:FF:000006">
    <property type="entry name" value="Succinate dehydrogenase flavoprotein subunit"/>
    <property type="match status" value="1"/>
</dbReference>
<comment type="similarity">
    <text evidence="3">Belongs to the FAD-dependent oxidoreductase 2 family. FRD/SDH subfamily.</text>
</comment>
<feature type="active site" description="Proton acceptor" evidence="13">
    <location>
        <position position="364"/>
    </location>
</feature>
<dbReference type="Gene3D" id="1.20.58.100">
    <property type="entry name" value="Fumarate reductase/succinate dehydrogenase flavoprotein-like, C-terminal domain"/>
    <property type="match status" value="1"/>
</dbReference>
<accession>A0A0A0JLL9</accession>
<keyword evidence="6" id="KW-1003">Cell membrane</keyword>
<gene>
    <name evidence="16" type="primary">sdhA</name>
    <name evidence="16" type="ORF">N803_04570</name>
</gene>
<dbReference type="NCBIfam" id="TIGR01811">
    <property type="entry name" value="sdhA_Bsu"/>
    <property type="match status" value="1"/>
</dbReference>
<dbReference type="Proteomes" id="UP000030011">
    <property type="component" value="Unassembled WGS sequence"/>
</dbReference>
<dbReference type="Gene3D" id="3.90.700.10">
    <property type="entry name" value="Succinate dehydrogenase/fumarate reductase flavoprotein, catalytic domain"/>
    <property type="match status" value="1"/>
</dbReference>
<comment type="cofactor">
    <cofactor evidence="1">
        <name>FAD</name>
        <dbReference type="ChEBI" id="CHEBI:57692"/>
    </cofactor>
</comment>
<dbReference type="GO" id="GO:0005886">
    <property type="term" value="C:plasma membrane"/>
    <property type="evidence" value="ECO:0007669"/>
    <property type="project" value="UniProtKB-SubCell"/>
</dbReference>
<dbReference type="GO" id="GO:0050660">
    <property type="term" value="F:flavin adenine dinucleotide binding"/>
    <property type="evidence" value="ECO:0007669"/>
    <property type="project" value="TreeGrafter"/>
</dbReference>
<keyword evidence="10 16" id="KW-0560">Oxidoreductase</keyword>
<evidence type="ECO:0000256" key="6">
    <source>
        <dbReference type="ARBA" id="ARBA00022475"/>
    </source>
</evidence>
<dbReference type="EMBL" id="AVPK01000010">
    <property type="protein sequence ID" value="KGN36496.1"/>
    <property type="molecule type" value="Genomic_DNA"/>
</dbReference>
<feature type="domain" description="Fumarate reductase/succinate dehydrogenase flavoprotein-like C-terminal" evidence="15">
    <location>
        <begin position="540"/>
        <end position="684"/>
    </location>
</feature>
<feature type="domain" description="FAD-dependent oxidoreductase 2 FAD-binding" evidence="14">
    <location>
        <begin position="65"/>
        <end position="479"/>
    </location>
</feature>
<evidence type="ECO:0000256" key="5">
    <source>
        <dbReference type="ARBA" id="ARBA00022448"/>
    </source>
</evidence>
<keyword evidence="11" id="KW-0472">Membrane</keyword>
<dbReference type="GO" id="GO:0009055">
    <property type="term" value="F:electron transfer activity"/>
    <property type="evidence" value="ECO:0007669"/>
    <property type="project" value="TreeGrafter"/>
</dbReference>
<dbReference type="FunFam" id="1.20.58.100:FF:000003">
    <property type="entry name" value="Succinate dehydrogenase flavoprotein subunit"/>
    <property type="match status" value="1"/>
</dbReference>
<dbReference type="GO" id="GO:0008177">
    <property type="term" value="F:succinate dehydrogenase (quinone) activity"/>
    <property type="evidence" value="ECO:0007669"/>
    <property type="project" value="UniProtKB-EC"/>
</dbReference>
<dbReference type="PRINTS" id="PR00368">
    <property type="entry name" value="FADPNR"/>
</dbReference>
<dbReference type="Gene3D" id="3.50.50.60">
    <property type="entry name" value="FAD/NAD(P)-binding domain"/>
    <property type="match status" value="1"/>
</dbReference>
<keyword evidence="5" id="KW-0813">Transport</keyword>
<dbReference type="STRING" id="1385521.N803_04570"/>
<evidence type="ECO:0000256" key="13">
    <source>
        <dbReference type="PIRSR" id="PIRSR630664-50"/>
    </source>
</evidence>
<dbReference type="InterPro" id="IPR037099">
    <property type="entry name" value="Fum_R/Succ_DH_flav-like_C_sf"/>
</dbReference>
<evidence type="ECO:0000256" key="8">
    <source>
        <dbReference type="ARBA" id="ARBA00022827"/>
    </source>
</evidence>
<dbReference type="InterPro" id="IPR015939">
    <property type="entry name" value="Fum_Rdtase/Succ_DH_flav-like_C"/>
</dbReference>
<sequence>MTDNTTNPTGSSADSAAGSFYGGMYTEGTKVADHKAPDGPIDKKWTRRKFEAALVNPANRRKMSVIIVGTGLAGGAAAATLGEAGYHVKSFCFQDSPRRAHSIAAQGGINAAKNYKEDGDSIQRLFYDTVKGGDYRSRETNVYRLAEVSANIIDQCVAQGVPFAREYGGLLDNRSFGGVQVSRTFYARGQTGQQLLIGAYQALERQVAAGTVEQFTRHEMLEVIVDGEGEERRARGIIVRDLVTGEIETHLADAVVLASGGYGNVFFLSTNAMGSNVTATWRAHRKGAYMANPCYTQIHPTCIPVSGEHQSKLTLMSESLRNDGRIWVPKNREDCDKDPRQIKEEDRDYYLERIYPAFGNLVPRDIASRQAKNVCDEGRGVGPVVGDFRRGVYLDFADAIKRLGRAAVEEKYGNLFDMYARITGENPYETPMRIYPAVHYVMGGLWVDYDLQSSIPGLFVTGEANFSDHGANRLGASALMQGLADGYFVLPNTIRDYLAKVPPSTLKEDSPAVVEARKAVEERTERFLAINGERSVDSFHRELGNIMWEYCGMERSEEGLLKAIDLIRGLREEFWRNVRVLGSADTLNQSLEKAGRVADFLELGELMCIDALHRRESCGGHFRAESQTEDGEALRHDDEFAYVAAWEFTPPSGEQEGVGAGMGTPVLHKEDLVYEFIELKQRSYK</sequence>
<dbReference type="InterPro" id="IPR027477">
    <property type="entry name" value="Succ_DH/fumarate_Rdtase_cat_sf"/>
</dbReference>
<dbReference type="GO" id="GO:0033765">
    <property type="term" value="F:steroid dehydrogenase activity, acting on the CH-CH group of donors"/>
    <property type="evidence" value="ECO:0007669"/>
    <property type="project" value="UniProtKB-ARBA"/>
</dbReference>
<evidence type="ECO:0000256" key="2">
    <source>
        <dbReference type="ARBA" id="ARBA00004413"/>
    </source>
</evidence>
<dbReference type="EC" id="1.3.5.1" evidence="4"/>
<evidence type="ECO:0000256" key="12">
    <source>
        <dbReference type="ARBA" id="ARBA00049220"/>
    </source>
</evidence>
<dbReference type="FunFam" id="3.50.50.60:FF:000009">
    <property type="entry name" value="Succinate dehydrogenase flavoprotein subunit"/>
    <property type="match status" value="1"/>
</dbReference>
<comment type="catalytic activity">
    <reaction evidence="12">
        <text>a quinone + succinate = fumarate + a quinol</text>
        <dbReference type="Rhea" id="RHEA:40523"/>
        <dbReference type="ChEBI" id="CHEBI:24646"/>
        <dbReference type="ChEBI" id="CHEBI:29806"/>
        <dbReference type="ChEBI" id="CHEBI:30031"/>
        <dbReference type="ChEBI" id="CHEBI:132124"/>
        <dbReference type="EC" id="1.3.5.1"/>
    </reaction>
</comment>
<dbReference type="InterPro" id="IPR036188">
    <property type="entry name" value="FAD/NAD-bd_sf"/>
</dbReference>
<dbReference type="InterPro" id="IPR011280">
    <property type="entry name" value="Succ_DH/Fum_Rdt_flav_su"/>
</dbReference>
<dbReference type="SUPFAM" id="SSF46977">
    <property type="entry name" value="Succinate dehydrogenase/fumarate reductase flavoprotein C-terminal domain"/>
    <property type="match status" value="1"/>
</dbReference>
<evidence type="ECO:0000256" key="11">
    <source>
        <dbReference type="ARBA" id="ARBA00023136"/>
    </source>
</evidence>
<evidence type="ECO:0000256" key="7">
    <source>
        <dbReference type="ARBA" id="ARBA00022630"/>
    </source>
</evidence>